<name>A0ABM6RMV4_9FIRM</name>
<evidence type="ECO:0000256" key="2">
    <source>
        <dbReference type="SAM" id="Phobius"/>
    </source>
</evidence>
<proteinExistence type="predicted"/>
<reference evidence="3 4" key="1">
    <citation type="journal article" date="2019" name="Sci. Rep.">
        <title>Sulfobacillus thermotolerans: new insights into resistance and metabolic capacities of acidophilic chemolithotrophs.</title>
        <authorList>
            <person name="Panyushkina A.E."/>
            <person name="Babenko V.V."/>
            <person name="Nikitina A.S."/>
            <person name="Selezneva O.V."/>
            <person name="Tsaplina I.A."/>
            <person name="Letarova M.A."/>
            <person name="Kostryukova E.S."/>
            <person name="Letarov A.V."/>
        </authorList>
    </citation>
    <scope>NUCLEOTIDE SEQUENCE [LARGE SCALE GENOMIC DNA]</scope>
    <source>
        <strain evidence="3 4">Kr1</strain>
    </source>
</reference>
<feature type="transmembrane region" description="Helical" evidence="2">
    <location>
        <begin position="12"/>
        <end position="30"/>
    </location>
</feature>
<feature type="compositionally biased region" description="Gly residues" evidence="1">
    <location>
        <begin position="94"/>
        <end position="115"/>
    </location>
</feature>
<keyword evidence="2" id="KW-0812">Transmembrane</keyword>
<dbReference type="Proteomes" id="UP000325292">
    <property type="component" value="Chromosome"/>
</dbReference>
<dbReference type="EMBL" id="CP019454">
    <property type="protein sequence ID" value="AUW92656.1"/>
    <property type="molecule type" value="Genomic_DNA"/>
</dbReference>
<keyword evidence="4" id="KW-1185">Reference proteome</keyword>
<organism evidence="3 4">
    <name type="scientific">Sulfobacillus thermotolerans</name>
    <dbReference type="NCBI Taxonomy" id="338644"/>
    <lineage>
        <taxon>Bacteria</taxon>
        <taxon>Bacillati</taxon>
        <taxon>Bacillota</taxon>
        <taxon>Clostridia</taxon>
        <taxon>Eubacteriales</taxon>
        <taxon>Clostridiales Family XVII. Incertae Sedis</taxon>
        <taxon>Sulfobacillus</taxon>
    </lineage>
</organism>
<evidence type="ECO:0000313" key="3">
    <source>
        <dbReference type="EMBL" id="AUW92656.1"/>
    </source>
</evidence>
<protein>
    <recommendedName>
        <fullName evidence="5">SHOCT domain-containing protein</fullName>
    </recommendedName>
</protein>
<sequence length="115" mass="12415">MGIVPMMIGWGWVFPLFGMVMMVLVGWALVTRVVNGHQWGSSNGPPPNPLDLARERYAQGLISKPEFERLVEDLLHTEHHDTELAETFRRNRGSGPGCGPSGGAGCGGGGTRGTW</sequence>
<keyword evidence="2" id="KW-1133">Transmembrane helix</keyword>
<feature type="region of interest" description="Disordered" evidence="1">
    <location>
        <begin position="88"/>
        <end position="115"/>
    </location>
</feature>
<keyword evidence="2" id="KW-0472">Membrane</keyword>
<evidence type="ECO:0008006" key="5">
    <source>
        <dbReference type="Google" id="ProtNLM"/>
    </source>
</evidence>
<gene>
    <name evidence="3" type="ORF">BXT84_00715</name>
</gene>
<evidence type="ECO:0000256" key="1">
    <source>
        <dbReference type="SAM" id="MobiDB-lite"/>
    </source>
</evidence>
<accession>A0ABM6RMV4</accession>
<evidence type="ECO:0000313" key="4">
    <source>
        <dbReference type="Proteomes" id="UP000325292"/>
    </source>
</evidence>